<comment type="caution">
    <text evidence="2">The sequence shown here is derived from an EMBL/GenBank/DDBJ whole genome shotgun (WGS) entry which is preliminary data.</text>
</comment>
<gene>
    <name evidence="2" type="ORF">ACFQ0S_07540</name>
</gene>
<accession>A0ABW3J1L7</accession>
<evidence type="ECO:0000313" key="2">
    <source>
        <dbReference type="EMBL" id="MFD0984327.1"/>
    </source>
</evidence>
<dbReference type="Proteomes" id="UP001597051">
    <property type="component" value="Unassembled WGS sequence"/>
</dbReference>
<dbReference type="Gene3D" id="3.10.20.10">
    <property type="match status" value="2"/>
</dbReference>
<organism evidence="2 3">
    <name type="scientific">Flavobacterium myungsuense</name>
    <dbReference type="NCBI Taxonomy" id="651823"/>
    <lineage>
        <taxon>Bacteria</taxon>
        <taxon>Pseudomonadati</taxon>
        <taxon>Bacteroidota</taxon>
        <taxon>Flavobacteriia</taxon>
        <taxon>Flavobacteriales</taxon>
        <taxon>Flavobacteriaceae</taxon>
        <taxon>Flavobacterium</taxon>
    </lineage>
</organism>
<keyword evidence="3" id="KW-1185">Reference proteome</keyword>
<dbReference type="InterPro" id="IPR011440">
    <property type="entry name" value="DUF1543"/>
</dbReference>
<feature type="domain" description="DUF1543" evidence="1">
    <location>
        <begin position="26"/>
        <end position="76"/>
    </location>
</feature>
<evidence type="ECO:0000313" key="3">
    <source>
        <dbReference type="Proteomes" id="UP001597051"/>
    </source>
</evidence>
<dbReference type="EMBL" id="JBHTIZ010000021">
    <property type="protein sequence ID" value="MFD0984327.1"/>
    <property type="molecule type" value="Genomic_DNA"/>
</dbReference>
<dbReference type="RefSeq" id="WP_379753293.1">
    <property type="nucleotide sequence ID" value="NZ_JBHSYB010000006.1"/>
</dbReference>
<proteinExistence type="predicted"/>
<sequence length="194" mass="22467">MKIYFLIFTDMKLYMIMIGCRPKGRLTEQHDIFFGIGNSLSDLIPQMKSFWPEAKGKIHIDAWREVTVVNNHTIEVVPKKSEIKSSSQLFFINLGGYKEQEFEEYHYKILVASDTLAQAIKTAKTTSFYKHFGFKGATSHIDDKYGIDVDDVYKVKDILPISLKEKYELKITKSEFPILEDTLHIGYLKLDTLI</sequence>
<dbReference type="Pfam" id="PF07566">
    <property type="entry name" value="DUF1543"/>
    <property type="match status" value="1"/>
</dbReference>
<protein>
    <submittedName>
        <fullName evidence="2">DUF1543 domain-containing protein</fullName>
    </submittedName>
</protein>
<reference evidence="3" key="1">
    <citation type="journal article" date="2019" name="Int. J. Syst. Evol. Microbiol.">
        <title>The Global Catalogue of Microorganisms (GCM) 10K type strain sequencing project: providing services to taxonomists for standard genome sequencing and annotation.</title>
        <authorList>
            <consortium name="The Broad Institute Genomics Platform"/>
            <consortium name="The Broad Institute Genome Sequencing Center for Infectious Disease"/>
            <person name="Wu L."/>
            <person name="Ma J."/>
        </authorList>
    </citation>
    <scope>NUCLEOTIDE SEQUENCE [LARGE SCALE GENOMIC DNA]</scope>
    <source>
        <strain evidence="3">CECT 7649</strain>
    </source>
</reference>
<evidence type="ECO:0000259" key="1">
    <source>
        <dbReference type="Pfam" id="PF07566"/>
    </source>
</evidence>
<name>A0ABW3J1L7_9FLAO</name>